<feature type="signal peptide" evidence="1">
    <location>
        <begin position="1"/>
        <end position="18"/>
    </location>
</feature>
<dbReference type="AlphaFoldDB" id="A0A4P6P2R7"/>
<evidence type="ECO:0000313" key="2">
    <source>
        <dbReference type="EMBL" id="QBG35513.1"/>
    </source>
</evidence>
<dbReference type="OrthoDB" id="8576304at2"/>
<sequence length="176" mass="19284">MRLVIAILAVMHSFAAYSLELEDNAPMVRNLSLTSVTATQTSQASFAKLAIDTSYTSNADIQQLLVAPLEISNESFHFSGQLTIHKTDNFNIAMTANHNPELNNQSTSLSQHLNHKQLSIERQNTSHYGLVGSYLLTPSWQVSGGIVHSVPTTELNRAYQGENTNSIALIGTSYSF</sequence>
<protein>
    <recommendedName>
        <fullName evidence="4">Porin family protein</fullName>
    </recommendedName>
</protein>
<dbReference type="RefSeq" id="WP_130600762.1">
    <property type="nucleotide sequence ID" value="NZ_CP034759.1"/>
</dbReference>
<dbReference type="EMBL" id="CP034759">
    <property type="protein sequence ID" value="QBG35513.1"/>
    <property type="molecule type" value="Genomic_DNA"/>
</dbReference>
<name>A0A4P6P2R7_9GAMM</name>
<dbReference type="KEGG" id="lsd:EMK97_07190"/>
<dbReference type="Proteomes" id="UP000290244">
    <property type="component" value="Chromosome"/>
</dbReference>
<evidence type="ECO:0008006" key="4">
    <source>
        <dbReference type="Google" id="ProtNLM"/>
    </source>
</evidence>
<keyword evidence="3" id="KW-1185">Reference proteome</keyword>
<accession>A0A4P6P2R7</accession>
<evidence type="ECO:0000313" key="3">
    <source>
        <dbReference type="Proteomes" id="UP000290244"/>
    </source>
</evidence>
<reference evidence="2 3" key="1">
    <citation type="submission" date="2018-12" db="EMBL/GenBank/DDBJ databases">
        <title>Complete genome of Litorilituus sediminis.</title>
        <authorList>
            <person name="Liu A."/>
            <person name="Rong J."/>
        </authorList>
    </citation>
    <scope>NUCLEOTIDE SEQUENCE [LARGE SCALE GENOMIC DNA]</scope>
    <source>
        <strain evidence="2 3">JCM 17549</strain>
    </source>
</reference>
<organism evidence="2 3">
    <name type="scientific">Litorilituus sediminis</name>
    <dbReference type="NCBI Taxonomy" id="718192"/>
    <lineage>
        <taxon>Bacteria</taxon>
        <taxon>Pseudomonadati</taxon>
        <taxon>Pseudomonadota</taxon>
        <taxon>Gammaproteobacteria</taxon>
        <taxon>Alteromonadales</taxon>
        <taxon>Colwelliaceae</taxon>
        <taxon>Litorilituus</taxon>
    </lineage>
</organism>
<proteinExistence type="predicted"/>
<gene>
    <name evidence="2" type="ORF">EMK97_07190</name>
</gene>
<evidence type="ECO:0000256" key="1">
    <source>
        <dbReference type="SAM" id="SignalP"/>
    </source>
</evidence>
<keyword evidence="1" id="KW-0732">Signal</keyword>
<feature type="chain" id="PRO_5020940793" description="Porin family protein" evidence="1">
    <location>
        <begin position="19"/>
        <end position="176"/>
    </location>
</feature>